<protein>
    <submittedName>
        <fullName evidence="2">Uncharacterized protein</fullName>
    </submittedName>
</protein>
<sequence length="82" mass="9241">MWGHRKPSRVDHAGRRHQWGRPPGRWGYGTSTRKNDGETCRARGPLTGPEAPRIRRWGTPTVKAERAPRSTQVVSCPVGESR</sequence>
<keyword evidence="3" id="KW-1185">Reference proteome</keyword>
<gene>
    <name evidence="2" type="ORF">NDU88_005678</name>
</gene>
<evidence type="ECO:0000313" key="2">
    <source>
        <dbReference type="EMBL" id="KAJ1152904.1"/>
    </source>
</evidence>
<dbReference type="EMBL" id="JANPWB010000009">
    <property type="protein sequence ID" value="KAJ1152904.1"/>
    <property type="molecule type" value="Genomic_DNA"/>
</dbReference>
<reference evidence="2" key="1">
    <citation type="journal article" date="2022" name="bioRxiv">
        <title>Sequencing and chromosome-scale assembly of the giantPleurodeles waltlgenome.</title>
        <authorList>
            <person name="Brown T."/>
            <person name="Elewa A."/>
            <person name="Iarovenko S."/>
            <person name="Subramanian E."/>
            <person name="Araus A.J."/>
            <person name="Petzold A."/>
            <person name="Susuki M."/>
            <person name="Suzuki K.-i.T."/>
            <person name="Hayashi T."/>
            <person name="Toyoda A."/>
            <person name="Oliveira C."/>
            <person name="Osipova E."/>
            <person name="Leigh N.D."/>
            <person name="Simon A."/>
            <person name="Yun M.H."/>
        </authorList>
    </citation>
    <scope>NUCLEOTIDE SEQUENCE</scope>
    <source>
        <strain evidence="2">20211129_DDA</strain>
        <tissue evidence="2">Liver</tissue>
    </source>
</reference>
<evidence type="ECO:0000313" key="3">
    <source>
        <dbReference type="Proteomes" id="UP001066276"/>
    </source>
</evidence>
<dbReference type="Proteomes" id="UP001066276">
    <property type="component" value="Chromosome 5"/>
</dbReference>
<organism evidence="2 3">
    <name type="scientific">Pleurodeles waltl</name>
    <name type="common">Iberian ribbed newt</name>
    <dbReference type="NCBI Taxonomy" id="8319"/>
    <lineage>
        <taxon>Eukaryota</taxon>
        <taxon>Metazoa</taxon>
        <taxon>Chordata</taxon>
        <taxon>Craniata</taxon>
        <taxon>Vertebrata</taxon>
        <taxon>Euteleostomi</taxon>
        <taxon>Amphibia</taxon>
        <taxon>Batrachia</taxon>
        <taxon>Caudata</taxon>
        <taxon>Salamandroidea</taxon>
        <taxon>Salamandridae</taxon>
        <taxon>Pleurodelinae</taxon>
        <taxon>Pleurodeles</taxon>
    </lineage>
</organism>
<feature type="region of interest" description="Disordered" evidence="1">
    <location>
        <begin position="1"/>
        <end position="82"/>
    </location>
</feature>
<proteinExistence type="predicted"/>
<evidence type="ECO:0000256" key="1">
    <source>
        <dbReference type="SAM" id="MobiDB-lite"/>
    </source>
</evidence>
<dbReference type="AlphaFoldDB" id="A0AAV7RKW1"/>
<name>A0AAV7RKW1_PLEWA</name>
<accession>A0AAV7RKW1</accession>
<comment type="caution">
    <text evidence="2">The sequence shown here is derived from an EMBL/GenBank/DDBJ whole genome shotgun (WGS) entry which is preliminary data.</text>
</comment>